<dbReference type="InterPro" id="IPR041705">
    <property type="entry name" value="PIN_Sll0205"/>
</dbReference>
<name>K9UJ49_CHAP6</name>
<dbReference type="KEGG" id="cmp:Cha6605_4194"/>
<dbReference type="eggNOG" id="COG3744">
    <property type="taxonomic scope" value="Bacteria"/>
</dbReference>
<accession>K9UJ49</accession>
<dbReference type="CDD" id="cd09872">
    <property type="entry name" value="PIN_Sll0205-like"/>
    <property type="match status" value="1"/>
</dbReference>
<dbReference type="PATRIC" id="fig|1173020.3.peg.4811"/>
<protein>
    <recommendedName>
        <fullName evidence="1">PIN domain-containing protein</fullName>
    </recommendedName>
</protein>
<reference evidence="2 3" key="1">
    <citation type="submission" date="2012-05" db="EMBL/GenBank/DDBJ databases">
        <title>Finished chromosome of genome of Chamaesiphon sp. PCC 6605.</title>
        <authorList>
            <consortium name="US DOE Joint Genome Institute"/>
            <person name="Gugger M."/>
            <person name="Coursin T."/>
            <person name="Rippka R."/>
            <person name="Tandeau De Marsac N."/>
            <person name="Huntemann M."/>
            <person name="Wei C.-L."/>
            <person name="Han J."/>
            <person name="Detter J.C."/>
            <person name="Han C."/>
            <person name="Tapia R."/>
            <person name="Chen A."/>
            <person name="Kyrpides N."/>
            <person name="Mavromatis K."/>
            <person name="Markowitz V."/>
            <person name="Szeto E."/>
            <person name="Ivanova N."/>
            <person name="Pagani I."/>
            <person name="Pati A."/>
            <person name="Goodwin L."/>
            <person name="Nordberg H.P."/>
            <person name="Cantor M.N."/>
            <person name="Hua S.X."/>
            <person name="Woyke T."/>
            <person name="Kerfeld C.A."/>
        </authorList>
    </citation>
    <scope>NUCLEOTIDE SEQUENCE [LARGE SCALE GENOMIC DNA]</scope>
    <source>
        <strain evidence="3">ATCC 27169 / PCC 6605</strain>
    </source>
</reference>
<dbReference type="PANTHER" id="PTHR36173">
    <property type="entry name" value="RIBONUCLEASE VAPC16-RELATED"/>
    <property type="match status" value="1"/>
</dbReference>
<evidence type="ECO:0000259" key="1">
    <source>
        <dbReference type="Pfam" id="PF01850"/>
    </source>
</evidence>
<dbReference type="InterPro" id="IPR002716">
    <property type="entry name" value="PIN_dom"/>
</dbReference>
<dbReference type="AlphaFoldDB" id="K9UJ49"/>
<sequence length="127" mass="14546">MFLLDTHTLIWFLDNDSRLPPSTKEQIESAESVFVSIVSLWEIAIKINIGKLTLKTDFQAIEQNLVTQDISILPIDITAIKVYLDLPLHHRDPFDRIIIAQSIDLDLTIVSGDLQFDAYPVTRLWNI</sequence>
<dbReference type="Proteomes" id="UP000010366">
    <property type="component" value="Chromosome"/>
</dbReference>
<dbReference type="SUPFAM" id="SSF88723">
    <property type="entry name" value="PIN domain-like"/>
    <property type="match status" value="1"/>
</dbReference>
<dbReference type="Gene3D" id="3.40.50.1010">
    <property type="entry name" value="5'-nuclease"/>
    <property type="match status" value="1"/>
</dbReference>
<dbReference type="InterPro" id="IPR052919">
    <property type="entry name" value="TA_system_RNase"/>
</dbReference>
<gene>
    <name evidence="2" type="ORF">Cha6605_4194</name>
</gene>
<dbReference type="EMBL" id="CP003600">
    <property type="protein sequence ID" value="AFY95137.1"/>
    <property type="molecule type" value="Genomic_DNA"/>
</dbReference>
<feature type="domain" description="PIN" evidence="1">
    <location>
        <begin position="3"/>
        <end position="119"/>
    </location>
</feature>
<dbReference type="Pfam" id="PF01850">
    <property type="entry name" value="PIN"/>
    <property type="match status" value="1"/>
</dbReference>
<organism evidence="2 3">
    <name type="scientific">Chamaesiphon minutus (strain ATCC 27169 / PCC 6605)</name>
    <dbReference type="NCBI Taxonomy" id="1173020"/>
    <lineage>
        <taxon>Bacteria</taxon>
        <taxon>Bacillati</taxon>
        <taxon>Cyanobacteriota</taxon>
        <taxon>Cyanophyceae</taxon>
        <taxon>Gomontiellales</taxon>
        <taxon>Chamaesiphonaceae</taxon>
        <taxon>Chamaesiphon</taxon>
    </lineage>
</organism>
<proteinExistence type="predicted"/>
<dbReference type="PANTHER" id="PTHR36173:SF2">
    <property type="entry name" value="RIBONUCLEASE VAPC16"/>
    <property type="match status" value="1"/>
</dbReference>
<dbReference type="STRING" id="1173020.Cha6605_4194"/>
<dbReference type="RefSeq" id="WP_015161248.1">
    <property type="nucleotide sequence ID" value="NC_019697.1"/>
</dbReference>
<dbReference type="InterPro" id="IPR029060">
    <property type="entry name" value="PIN-like_dom_sf"/>
</dbReference>
<keyword evidence="3" id="KW-1185">Reference proteome</keyword>
<evidence type="ECO:0000313" key="2">
    <source>
        <dbReference type="EMBL" id="AFY95137.1"/>
    </source>
</evidence>
<dbReference type="HOGENOM" id="CLU_129890_0_1_3"/>
<evidence type="ECO:0000313" key="3">
    <source>
        <dbReference type="Proteomes" id="UP000010366"/>
    </source>
</evidence>